<evidence type="ECO:0000313" key="2">
    <source>
        <dbReference type="Proteomes" id="UP001431783"/>
    </source>
</evidence>
<reference evidence="1 2" key="1">
    <citation type="submission" date="2023-03" db="EMBL/GenBank/DDBJ databases">
        <title>Genome insight into feeding habits of ladybird beetles.</title>
        <authorList>
            <person name="Li H.-S."/>
            <person name="Huang Y.-H."/>
            <person name="Pang H."/>
        </authorList>
    </citation>
    <scope>NUCLEOTIDE SEQUENCE [LARGE SCALE GENOMIC DNA]</scope>
    <source>
        <strain evidence="1">SYSU_2023b</strain>
        <tissue evidence="1">Whole body</tissue>
    </source>
</reference>
<dbReference type="EMBL" id="JARQZJ010000138">
    <property type="protein sequence ID" value="KAK9892731.1"/>
    <property type="molecule type" value="Genomic_DNA"/>
</dbReference>
<protein>
    <submittedName>
        <fullName evidence="1">Uncharacterized protein</fullName>
    </submittedName>
</protein>
<accession>A0AAW1VH57</accession>
<proteinExistence type="predicted"/>
<name>A0AAW1VH57_9CUCU</name>
<organism evidence="1 2">
    <name type="scientific">Henosepilachna vigintioctopunctata</name>
    <dbReference type="NCBI Taxonomy" id="420089"/>
    <lineage>
        <taxon>Eukaryota</taxon>
        <taxon>Metazoa</taxon>
        <taxon>Ecdysozoa</taxon>
        <taxon>Arthropoda</taxon>
        <taxon>Hexapoda</taxon>
        <taxon>Insecta</taxon>
        <taxon>Pterygota</taxon>
        <taxon>Neoptera</taxon>
        <taxon>Endopterygota</taxon>
        <taxon>Coleoptera</taxon>
        <taxon>Polyphaga</taxon>
        <taxon>Cucujiformia</taxon>
        <taxon>Coccinelloidea</taxon>
        <taxon>Coccinellidae</taxon>
        <taxon>Epilachninae</taxon>
        <taxon>Epilachnini</taxon>
        <taxon>Henosepilachna</taxon>
    </lineage>
</organism>
<dbReference type="AlphaFoldDB" id="A0AAW1VH57"/>
<sequence length="131" mass="15200">MNRLSTIQSLLDKKVLIIGDFNAPQFVLTCHIENEIPVMTENIKEENFVLVKFEKKTVLNYIRQVLTKLQPREKVLFLRKKADAWKFIFSNTKDDDTVYLSEVICVLPPTKSAGTANIYVFKKDQTIYNAK</sequence>
<keyword evidence="2" id="KW-1185">Reference proteome</keyword>
<comment type="caution">
    <text evidence="1">The sequence shown here is derived from an EMBL/GenBank/DDBJ whole genome shotgun (WGS) entry which is preliminary data.</text>
</comment>
<evidence type="ECO:0000313" key="1">
    <source>
        <dbReference type="EMBL" id="KAK9892731.1"/>
    </source>
</evidence>
<dbReference type="Proteomes" id="UP001431783">
    <property type="component" value="Unassembled WGS sequence"/>
</dbReference>
<gene>
    <name evidence="1" type="ORF">WA026_021922</name>
</gene>